<proteinExistence type="predicted"/>
<keyword evidence="3" id="KW-1185">Reference proteome</keyword>
<comment type="caution">
    <text evidence="2">The sequence shown here is derived from an EMBL/GenBank/DDBJ whole genome shotgun (WGS) entry which is preliminary data.</text>
</comment>
<feature type="compositionally biased region" description="Polar residues" evidence="1">
    <location>
        <begin position="163"/>
        <end position="174"/>
    </location>
</feature>
<accession>A0A2B7XST8</accession>
<dbReference type="AlphaFoldDB" id="A0A2B7XST8"/>
<dbReference type="EMBL" id="PDNA01000127">
    <property type="protein sequence ID" value="PGH11823.1"/>
    <property type="molecule type" value="Genomic_DNA"/>
</dbReference>
<organism evidence="2 3">
    <name type="scientific">Polytolypa hystricis (strain UAMH7299)</name>
    <dbReference type="NCBI Taxonomy" id="1447883"/>
    <lineage>
        <taxon>Eukaryota</taxon>
        <taxon>Fungi</taxon>
        <taxon>Dikarya</taxon>
        <taxon>Ascomycota</taxon>
        <taxon>Pezizomycotina</taxon>
        <taxon>Eurotiomycetes</taxon>
        <taxon>Eurotiomycetidae</taxon>
        <taxon>Onygenales</taxon>
        <taxon>Onygenales incertae sedis</taxon>
        <taxon>Polytolypa</taxon>
    </lineage>
</organism>
<gene>
    <name evidence="2" type="ORF">AJ80_06981</name>
</gene>
<sequence length="221" mass="24346">MMREQSIRSIHTAERHPQLNLSISGPRGRPCCLCSTCPCARDNSEADINPDLAGLELSEASELDLSAPEMEELTTASSPTSESDIDMQEPYLFHLLPRDSDSENMELSIILTPLRLPSPFFEAERQFGPWIDITLYRIGNDRNENDSRRSSFALIDSPPIRPSSPTDSMFNNADSSSGGESMTSSVASSRLGWSGTASFYTRFTGGGTWLELTEARRTPCA</sequence>
<reference evidence="2 3" key="1">
    <citation type="submission" date="2017-10" db="EMBL/GenBank/DDBJ databases">
        <title>Comparative genomics in systemic dimorphic fungi from Ajellomycetaceae.</title>
        <authorList>
            <person name="Munoz J.F."/>
            <person name="Mcewen J.G."/>
            <person name="Clay O.K."/>
            <person name="Cuomo C.A."/>
        </authorList>
    </citation>
    <scope>NUCLEOTIDE SEQUENCE [LARGE SCALE GENOMIC DNA]</scope>
    <source>
        <strain evidence="2 3">UAMH7299</strain>
    </source>
</reference>
<dbReference type="OrthoDB" id="4188447at2759"/>
<evidence type="ECO:0000313" key="3">
    <source>
        <dbReference type="Proteomes" id="UP000224634"/>
    </source>
</evidence>
<name>A0A2B7XST8_POLH7</name>
<evidence type="ECO:0000313" key="2">
    <source>
        <dbReference type="EMBL" id="PGH11823.1"/>
    </source>
</evidence>
<evidence type="ECO:0000256" key="1">
    <source>
        <dbReference type="SAM" id="MobiDB-lite"/>
    </source>
</evidence>
<feature type="compositionally biased region" description="Low complexity" evidence="1">
    <location>
        <begin position="175"/>
        <end position="186"/>
    </location>
</feature>
<dbReference type="Proteomes" id="UP000224634">
    <property type="component" value="Unassembled WGS sequence"/>
</dbReference>
<protein>
    <submittedName>
        <fullName evidence="2">Uncharacterized protein</fullName>
    </submittedName>
</protein>
<feature type="region of interest" description="Disordered" evidence="1">
    <location>
        <begin position="147"/>
        <end position="186"/>
    </location>
</feature>